<dbReference type="PANTHER" id="PTHR43464">
    <property type="entry name" value="METHYLTRANSFERASE"/>
    <property type="match status" value="1"/>
</dbReference>
<reference evidence="4" key="1">
    <citation type="submission" date="2022-02" db="EMBL/GenBank/DDBJ databases">
        <title>Coral-associated bacteria.</title>
        <authorList>
            <person name="Tang K."/>
            <person name="Wang X."/>
        </authorList>
    </citation>
    <scope>NUCLEOTIDE SEQUENCE</scope>
    <source>
        <strain evidence="4">SCSIO 43006</strain>
    </source>
</reference>
<keyword evidence="2" id="KW-0808">Transferase</keyword>
<proteinExistence type="predicted"/>
<protein>
    <submittedName>
        <fullName evidence="4">Class I SAM-dependent methyltransferase</fullName>
    </submittedName>
</protein>
<dbReference type="GO" id="GO:0032259">
    <property type="term" value="P:methylation"/>
    <property type="evidence" value="ECO:0007669"/>
    <property type="project" value="UniProtKB-KW"/>
</dbReference>
<accession>A0ABY4VKU0</accession>
<dbReference type="CDD" id="cd02440">
    <property type="entry name" value="AdoMet_MTases"/>
    <property type="match status" value="1"/>
</dbReference>
<organism evidence="4 5">
    <name type="scientific">Microbulbifer variabilis</name>
    <dbReference type="NCBI Taxonomy" id="266805"/>
    <lineage>
        <taxon>Bacteria</taxon>
        <taxon>Pseudomonadati</taxon>
        <taxon>Pseudomonadota</taxon>
        <taxon>Gammaproteobacteria</taxon>
        <taxon>Cellvibrionales</taxon>
        <taxon>Microbulbiferaceae</taxon>
        <taxon>Microbulbifer</taxon>
    </lineage>
</organism>
<dbReference type="PANTHER" id="PTHR43464:SF19">
    <property type="entry name" value="UBIQUINONE BIOSYNTHESIS O-METHYLTRANSFERASE, MITOCHONDRIAL"/>
    <property type="match status" value="1"/>
</dbReference>
<evidence type="ECO:0000313" key="4">
    <source>
        <dbReference type="EMBL" id="USD22524.1"/>
    </source>
</evidence>
<evidence type="ECO:0000256" key="3">
    <source>
        <dbReference type="ARBA" id="ARBA00022691"/>
    </source>
</evidence>
<dbReference type="Pfam" id="PF13489">
    <property type="entry name" value="Methyltransf_23"/>
    <property type="match status" value="1"/>
</dbReference>
<dbReference type="GO" id="GO:0008168">
    <property type="term" value="F:methyltransferase activity"/>
    <property type="evidence" value="ECO:0007669"/>
    <property type="project" value="UniProtKB-KW"/>
</dbReference>
<keyword evidence="1 4" id="KW-0489">Methyltransferase</keyword>
<evidence type="ECO:0000313" key="5">
    <source>
        <dbReference type="Proteomes" id="UP001055658"/>
    </source>
</evidence>
<sequence>MRDCEFSDNKVLHSWHNNAGEWVKVVDRGAIPSRRLITDQAIFEAVLAHNPSSVLDIGCGEGWLSRRLAAEGMDVWGIDGVDELINEAKRRGQERQQFRTVCYEELDPQAFERKFDLIVCNFSLIGEEATNAIFHRACSLLNPQGYLLLQTLHPLLSCGDEKYLDGWRPGSWQGVEGDFQEAAPWYFRTLSSWTQLFIEHGLMLTTLQEPLNPTTGKPASLILAGQVCP</sequence>
<evidence type="ECO:0000256" key="1">
    <source>
        <dbReference type="ARBA" id="ARBA00022603"/>
    </source>
</evidence>
<keyword evidence="3" id="KW-0949">S-adenosyl-L-methionine</keyword>
<keyword evidence="5" id="KW-1185">Reference proteome</keyword>
<dbReference type="Proteomes" id="UP001055658">
    <property type="component" value="Chromosome"/>
</dbReference>
<evidence type="ECO:0000256" key="2">
    <source>
        <dbReference type="ARBA" id="ARBA00022679"/>
    </source>
</evidence>
<dbReference type="InterPro" id="IPR029063">
    <property type="entry name" value="SAM-dependent_MTases_sf"/>
</dbReference>
<dbReference type="Gene3D" id="3.40.50.150">
    <property type="entry name" value="Vaccinia Virus protein VP39"/>
    <property type="match status" value="1"/>
</dbReference>
<name>A0ABY4VKU0_9GAMM</name>
<dbReference type="EMBL" id="CP092418">
    <property type="protein sequence ID" value="USD22524.1"/>
    <property type="molecule type" value="Genomic_DNA"/>
</dbReference>
<dbReference type="RefSeq" id="WP_252084882.1">
    <property type="nucleotide sequence ID" value="NZ_CP092418.1"/>
</dbReference>
<dbReference type="SUPFAM" id="SSF53335">
    <property type="entry name" value="S-adenosyl-L-methionine-dependent methyltransferases"/>
    <property type="match status" value="1"/>
</dbReference>
<gene>
    <name evidence="4" type="ORF">MJO52_05175</name>
</gene>